<comment type="caution">
    <text evidence="1">The sequence shown here is derived from an EMBL/GenBank/DDBJ whole genome shotgun (WGS) entry which is preliminary data.</text>
</comment>
<protein>
    <submittedName>
        <fullName evidence="1">Uncharacterized protein</fullName>
    </submittedName>
</protein>
<gene>
    <name evidence="1" type="ORF">HW561_20765</name>
</gene>
<keyword evidence="2" id="KW-1185">Reference proteome</keyword>
<reference evidence="1 2" key="1">
    <citation type="submission" date="2020-06" db="EMBL/GenBank/DDBJ databases">
        <authorList>
            <person name="Cao W.R."/>
        </authorList>
    </citation>
    <scope>NUCLEOTIDE SEQUENCE [LARGE SCALE GENOMIC DNA]</scope>
    <source>
        <strain evidence="1 2">B1Z28</strain>
    </source>
</reference>
<name>A0ABX2PVL2_9RHOB</name>
<evidence type="ECO:0000313" key="2">
    <source>
        <dbReference type="Proteomes" id="UP000630805"/>
    </source>
</evidence>
<proteinExistence type="predicted"/>
<dbReference type="EMBL" id="JABXWT010000020">
    <property type="protein sequence ID" value="NVO58225.1"/>
    <property type="molecule type" value="Genomic_DNA"/>
</dbReference>
<dbReference type="Proteomes" id="UP000630805">
    <property type="component" value="Unassembled WGS sequence"/>
</dbReference>
<accession>A0ABX2PVL2</accession>
<evidence type="ECO:0000313" key="1">
    <source>
        <dbReference type="EMBL" id="NVO58225.1"/>
    </source>
</evidence>
<organism evidence="1 2">
    <name type="scientific">Ruegeria haliotis</name>
    <dbReference type="NCBI Taxonomy" id="2747601"/>
    <lineage>
        <taxon>Bacteria</taxon>
        <taxon>Pseudomonadati</taxon>
        <taxon>Pseudomonadota</taxon>
        <taxon>Alphaproteobacteria</taxon>
        <taxon>Rhodobacterales</taxon>
        <taxon>Roseobacteraceae</taxon>
        <taxon>Ruegeria</taxon>
    </lineage>
</organism>
<dbReference type="RefSeq" id="WP_176867269.1">
    <property type="nucleotide sequence ID" value="NZ_JABXWT010000020.1"/>
</dbReference>
<sequence>MNAANVVNLGQFRKSYFPYKAAVSADKWCTRSEGSLDGDWVEKLRFFPQIERICDHTDRVVGFGEGVGQTQSMALVGDLIFPEAQAQPTLADPANSSEKHDFAFWRF</sequence>